<evidence type="ECO:0000256" key="1">
    <source>
        <dbReference type="SAM" id="MobiDB-lite"/>
    </source>
</evidence>
<protein>
    <submittedName>
        <fullName evidence="2">Uncharacterized protein</fullName>
    </submittedName>
</protein>
<dbReference type="AlphaFoldDB" id="A0A6V8N8A4"/>
<dbReference type="EMBL" id="BLXZ01000004">
    <property type="protein sequence ID" value="GFO68788.1"/>
    <property type="molecule type" value="Genomic_DNA"/>
</dbReference>
<feature type="compositionally biased region" description="Basic and acidic residues" evidence="1">
    <location>
        <begin position="1"/>
        <end position="13"/>
    </location>
</feature>
<keyword evidence="3" id="KW-1185">Reference proteome</keyword>
<name>A0A6V8N8A4_9BACT</name>
<gene>
    <name evidence="2" type="ORF">GMLC_23670</name>
</gene>
<evidence type="ECO:0000313" key="3">
    <source>
        <dbReference type="Proteomes" id="UP000587586"/>
    </source>
</evidence>
<reference evidence="3" key="1">
    <citation type="submission" date="2020-06" db="EMBL/GenBank/DDBJ databases">
        <title>Draft genomic sequecing of Geomonas sp. Red745.</title>
        <authorList>
            <person name="Itoh H."/>
            <person name="Xu Z.X."/>
            <person name="Ushijima N."/>
            <person name="Masuda Y."/>
            <person name="Shiratori Y."/>
            <person name="Senoo K."/>
        </authorList>
    </citation>
    <scope>NUCLEOTIDE SEQUENCE [LARGE SCALE GENOMIC DNA]</scope>
    <source>
        <strain evidence="3">Red745</strain>
    </source>
</reference>
<accession>A0A6V8N8A4</accession>
<comment type="caution">
    <text evidence="2">The sequence shown here is derived from an EMBL/GenBank/DDBJ whole genome shotgun (WGS) entry which is preliminary data.</text>
</comment>
<proteinExistence type="predicted"/>
<sequence>MKRYEEREERYEALGRQTQSAPRNEEVMPASDVAKAAYAWNNALKLAAEKMWGERFEIPRKLSMP</sequence>
<evidence type="ECO:0000313" key="2">
    <source>
        <dbReference type="EMBL" id="GFO68788.1"/>
    </source>
</evidence>
<organism evidence="2 3">
    <name type="scientific">Geomonas limicola</name>
    <dbReference type="NCBI Taxonomy" id="2740186"/>
    <lineage>
        <taxon>Bacteria</taxon>
        <taxon>Pseudomonadati</taxon>
        <taxon>Thermodesulfobacteriota</taxon>
        <taxon>Desulfuromonadia</taxon>
        <taxon>Geobacterales</taxon>
        <taxon>Geobacteraceae</taxon>
        <taxon>Geomonas</taxon>
    </lineage>
</organism>
<dbReference type="Proteomes" id="UP000587586">
    <property type="component" value="Unassembled WGS sequence"/>
</dbReference>
<dbReference type="RefSeq" id="WP_183361338.1">
    <property type="nucleotide sequence ID" value="NZ_BLXZ01000004.1"/>
</dbReference>
<feature type="region of interest" description="Disordered" evidence="1">
    <location>
        <begin position="1"/>
        <end position="28"/>
    </location>
</feature>